<proteinExistence type="inferred from homology"/>
<organism evidence="6 7">
    <name type="scientific">Martelella mediterranea DSM 17316</name>
    <dbReference type="NCBI Taxonomy" id="1122214"/>
    <lineage>
        <taxon>Bacteria</taxon>
        <taxon>Pseudomonadati</taxon>
        <taxon>Pseudomonadota</taxon>
        <taxon>Alphaproteobacteria</taxon>
        <taxon>Hyphomicrobiales</taxon>
        <taxon>Aurantimonadaceae</taxon>
        <taxon>Martelella</taxon>
    </lineage>
</organism>
<evidence type="ECO:0000256" key="3">
    <source>
        <dbReference type="ARBA" id="ARBA00023027"/>
    </source>
</evidence>
<dbReference type="Proteomes" id="UP000191135">
    <property type="component" value="Plasmid pMM593"/>
</dbReference>
<reference evidence="6 7" key="1">
    <citation type="submission" date="2017-03" db="EMBL/GenBank/DDBJ databases">
        <title>Foreign affairs: Plasmid Transfer between Roseobacters and Rhizobia.</title>
        <authorList>
            <person name="Bartling P."/>
            <person name="Bunk B."/>
            <person name="Overmann J."/>
            <person name="Brinkmann H."/>
            <person name="Petersen J."/>
        </authorList>
    </citation>
    <scope>NUCLEOTIDE SEQUENCE [LARGE SCALE GENOMIC DNA]</scope>
    <source>
        <strain evidence="6 7">MACL11</strain>
        <plasmid evidence="7">Plasmid pmm593</plasmid>
    </source>
</reference>
<dbReference type="PANTHER" id="PTHR43761">
    <property type="entry name" value="D-ISOMER SPECIFIC 2-HYDROXYACID DEHYDROGENASE FAMILY PROTEIN (AFU_ORTHOLOGUE AFUA_1G13630)"/>
    <property type="match status" value="1"/>
</dbReference>
<dbReference type="EC" id="1.-.-.-" evidence="6"/>
<sequence length="82" mass="8791">MEKGALVSGHLGGAGIDTAEHEPLPATSPLLAAPNCLVTPHMAWYSEEAARELKRKVAEEAVRFARNEKLHYPVNSIGRSAA</sequence>
<protein>
    <submittedName>
        <fullName evidence="6">Putative 2-hydroxyacid dehydrogenase</fullName>
        <ecNumber evidence="6">1.-.-.-</ecNumber>
    </submittedName>
</protein>
<dbReference type="GO" id="GO:0051287">
    <property type="term" value="F:NAD binding"/>
    <property type="evidence" value="ECO:0007669"/>
    <property type="project" value="InterPro"/>
</dbReference>
<dbReference type="InterPro" id="IPR006140">
    <property type="entry name" value="D-isomer_DH_NAD-bd"/>
</dbReference>
<keyword evidence="6" id="KW-0614">Plasmid</keyword>
<dbReference type="GO" id="GO:0016491">
    <property type="term" value="F:oxidoreductase activity"/>
    <property type="evidence" value="ECO:0007669"/>
    <property type="project" value="UniProtKB-KW"/>
</dbReference>
<comment type="similarity">
    <text evidence="1">Belongs to the D-isomer specific 2-hydroxyacid dehydrogenase family.</text>
</comment>
<dbReference type="EMBL" id="CP020331">
    <property type="protein sequence ID" value="AQZ53883.1"/>
    <property type="molecule type" value="Genomic_DNA"/>
</dbReference>
<dbReference type="Gene3D" id="3.40.50.720">
    <property type="entry name" value="NAD(P)-binding Rossmann-like Domain"/>
    <property type="match status" value="2"/>
</dbReference>
<dbReference type="KEGG" id="mmed:Mame_04591"/>
<dbReference type="AlphaFoldDB" id="A0A1U9Z831"/>
<dbReference type="RefSeq" id="WP_018063892.1">
    <property type="nucleotide sequence ID" value="NZ_AQWH01000005.1"/>
</dbReference>
<feature type="region of interest" description="Disordered" evidence="4">
    <location>
        <begin position="1"/>
        <end position="31"/>
    </location>
</feature>
<keyword evidence="2 6" id="KW-0560">Oxidoreductase</keyword>
<evidence type="ECO:0000313" key="6">
    <source>
        <dbReference type="EMBL" id="AQZ53883.1"/>
    </source>
</evidence>
<keyword evidence="7" id="KW-1185">Reference proteome</keyword>
<gene>
    <name evidence="6" type="ORF">Mame_04591</name>
</gene>
<dbReference type="InterPro" id="IPR036291">
    <property type="entry name" value="NAD(P)-bd_dom_sf"/>
</dbReference>
<accession>A0A1U9Z831</accession>
<evidence type="ECO:0000256" key="4">
    <source>
        <dbReference type="SAM" id="MobiDB-lite"/>
    </source>
</evidence>
<keyword evidence="3" id="KW-0520">NAD</keyword>
<dbReference type="OrthoDB" id="9793626at2"/>
<evidence type="ECO:0000256" key="2">
    <source>
        <dbReference type="ARBA" id="ARBA00023002"/>
    </source>
</evidence>
<evidence type="ECO:0000259" key="5">
    <source>
        <dbReference type="Pfam" id="PF02826"/>
    </source>
</evidence>
<geneLocation type="plasmid" evidence="7">
    <name>pmm593</name>
</geneLocation>
<dbReference type="eggNOG" id="COG0111">
    <property type="taxonomic scope" value="Bacteria"/>
</dbReference>
<feature type="domain" description="D-isomer specific 2-hydroxyacid dehydrogenase NAD-binding" evidence="5">
    <location>
        <begin position="5"/>
        <end position="43"/>
    </location>
</feature>
<name>A0A1U9Z831_9HYPH</name>
<dbReference type="InterPro" id="IPR050418">
    <property type="entry name" value="D-iso_2-hydroxyacid_DH_PdxB"/>
</dbReference>
<dbReference type="SUPFAM" id="SSF51735">
    <property type="entry name" value="NAD(P)-binding Rossmann-fold domains"/>
    <property type="match status" value="1"/>
</dbReference>
<evidence type="ECO:0000256" key="1">
    <source>
        <dbReference type="ARBA" id="ARBA00005854"/>
    </source>
</evidence>
<evidence type="ECO:0000313" key="7">
    <source>
        <dbReference type="Proteomes" id="UP000191135"/>
    </source>
</evidence>
<dbReference type="PANTHER" id="PTHR43761:SF1">
    <property type="entry name" value="D-ISOMER SPECIFIC 2-HYDROXYACID DEHYDROGENASE CATALYTIC DOMAIN-CONTAINING PROTEIN-RELATED"/>
    <property type="match status" value="1"/>
</dbReference>
<dbReference type="Pfam" id="PF02826">
    <property type="entry name" value="2-Hacid_dh_C"/>
    <property type="match status" value="1"/>
</dbReference>